<reference evidence="3 4" key="2">
    <citation type="journal article" date="2017" name="Front. Plant Sci.">
        <title>Gene Classification and Mining of Molecular Markers Useful in Red Clover (Trifolium pratense) Breeding.</title>
        <authorList>
            <person name="Istvanek J."/>
            <person name="Dluhosova J."/>
            <person name="Dluhos P."/>
            <person name="Patkova L."/>
            <person name="Nedelnik J."/>
            <person name="Repkova J."/>
        </authorList>
    </citation>
    <scope>NUCLEOTIDE SEQUENCE [LARGE SCALE GENOMIC DNA]</scope>
    <source>
        <strain evidence="4">cv. Tatra</strain>
        <tissue evidence="3">Young leaves</tissue>
    </source>
</reference>
<proteinExistence type="predicted"/>
<keyword evidence="1" id="KW-0175">Coiled coil</keyword>
<evidence type="ECO:0000313" key="3">
    <source>
        <dbReference type="EMBL" id="PNX63237.1"/>
    </source>
</evidence>
<evidence type="ECO:0000256" key="2">
    <source>
        <dbReference type="SAM" id="MobiDB-lite"/>
    </source>
</evidence>
<dbReference type="PANTHER" id="PTHR33601:SF37">
    <property type="entry name" value="LITTLE ZIPPER PROTEIN"/>
    <property type="match status" value="1"/>
</dbReference>
<reference evidence="3 4" key="1">
    <citation type="journal article" date="2014" name="Am. J. Bot.">
        <title>Genome assembly and annotation for red clover (Trifolium pratense; Fabaceae).</title>
        <authorList>
            <person name="Istvanek J."/>
            <person name="Jaros M."/>
            <person name="Krenek A."/>
            <person name="Repkova J."/>
        </authorList>
    </citation>
    <scope>NUCLEOTIDE SEQUENCE [LARGE SCALE GENOMIC DNA]</scope>
    <source>
        <strain evidence="4">cv. Tatra</strain>
        <tissue evidence="3">Young leaves</tissue>
    </source>
</reference>
<evidence type="ECO:0000313" key="4">
    <source>
        <dbReference type="Proteomes" id="UP000236291"/>
    </source>
</evidence>
<name>A0A2K3KAC6_TRIPR</name>
<dbReference type="AlphaFoldDB" id="A0A2K3KAC6"/>
<gene>
    <name evidence="3" type="ORF">L195_g053403</name>
</gene>
<accession>A0A2K3KAC6</accession>
<feature type="region of interest" description="Disordered" evidence="2">
    <location>
        <begin position="44"/>
        <end position="78"/>
    </location>
</feature>
<dbReference type="InterPro" id="IPR039312">
    <property type="entry name" value="ZPR"/>
</dbReference>
<sequence length="78" mass="9011">MDKANHELYRKNLRLMKENEKLRKKAEHLKEENEKLFSQLMKKLSNGGANNPNSNAPNNMLDLTLRLGPSQNAYNSNN</sequence>
<dbReference type="EMBL" id="ASHM01089814">
    <property type="protein sequence ID" value="PNX63237.1"/>
    <property type="molecule type" value="Genomic_DNA"/>
</dbReference>
<dbReference type="PANTHER" id="PTHR33601">
    <property type="entry name" value="PROTEIN LITTLE ZIPPER 4"/>
    <property type="match status" value="1"/>
</dbReference>
<protein>
    <submittedName>
        <fullName evidence="3">Uncharacterized protein</fullName>
    </submittedName>
</protein>
<dbReference type="Gramene" id="Tp57577_TGAC_v2_mRNA20195">
    <property type="protein sequence ID" value="Tp57577_TGAC_v2_mRNA20195"/>
    <property type="gene ID" value="Tp57577_TGAC_v2_gene19520"/>
</dbReference>
<evidence type="ECO:0000256" key="1">
    <source>
        <dbReference type="SAM" id="Coils"/>
    </source>
</evidence>
<comment type="caution">
    <text evidence="3">The sequence shown here is derived from an EMBL/GenBank/DDBJ whole genome shotgun (WGS) entry which is preliminary data.</text>
</comment>
<dbReference type="Proteomes" id="UP000236291">
    <property type="component" value="Unassembled WGS sequence"/>
</dbReference>
<feature type="compositionally biased region" description="Polar residues" evidence="2">
    <location>
        <begin position="69"/>
        <end position="78"/>
    </location>
</feature>
<organism evidence="3 4">
    <name type="scientific">Trifolium pratense</name>
    <name type="common">Red clover</name>
    <dbReference type="NCBI Taxonomy" id="57577"/>
    <lineage>
        <taxon>Eukaryota</taxon>
        <taxon>Viridiplantae</taxon>
        <taxon>Streptophyta</taxon>
        <taxon>Embryophyta</taxon>
        <taxon>Tracheophyta</taxon>
        <taxon>Spermatophyta</taxon>
        <taxon>Magnoliopsida</taxon>
        <taxon>eudicotyledons</taxon>
        <taxon>Gunneridae</taxon>
        <taxon>Pentapetalae</taxon>
        <taxon>rosids</taxon>
        <taxon>fabids</taxon>
        <taxon>Fabales</taxon>
        <taxon>Fabaceae</taxon>
        <taxon>Papilionoideae</taxon>
        <taxon>50 kb inversion clade</taxon>
        <taxon>NPAAA clade</taxon>
        <taxon>Hologalegina</taxon>
        <taxon>IRL clade</taxon>
        <taxon>Trifolieae</taxon>
        <taxon>Trifolium</taxon>
    </lineage>
</organism>
<feature type="coiled-coil region" evidence="1">
    <location>
        <begin position="5"/>
        <end position="39"/>
    </location>
</feature>
<feature type="compositionally biased region" description="Low complexity" evidence="2">
    <location>
        <begin position="45"/>
        <end position="59"/>
    </location>
</feature>